<dbReference type="RefSeq" id="WP_370889928.1">
    <property type="nucleotide sequence ID" value="NZ_JBGJLR010000001.1"/>
</dbReference>
<dbReference type="NCBIfam" id="TIGR03505">
    <property type="entry name" value="FimV_core"/>
    <property type="match status" value="1"/>
</dbReference>
<name>A0ABV4ICR9_9BURK</name>
<dbReference type="InterPro" id="IPR057840">
    <property type="entry name" value="FimV_N"/>
</dbReference>
<feature type="region of interest" description="Disordered" evidence="1">
    <location>
        <begin position="770"/>
        <end position="829"/>
    </location>
</feature>
<feature type="compositionally biased region" description="Basic and acidic residues" evidence="1">
    <location>
        <begin position="332"/>
        <end position="343"/>
    </location>
</feature>
<feature type="compositionally biased region" description="Low complexity" evidence="1">
    <location>
        <begin position="791"/>
        <end position="805"/>
    </location>
</feature>
<feature type="compositionally biased region" description="Low complexity" evidence="1">
    <location>
        <begin position="770"/>
        <end position="782"/>
    </location>
</feature>
<dbReference type="InterPro" id="IPR038440">
    <property type="entry name" value="FimV_C_sf"/>
</dbReference>
<comment type="caution">
    <text evidence="4">The sequence shown here is derived from an EMBL/GenBank/DDBJ whole genome shotgun (WGS) entry which is preliminary data.</text>
</comment>
<feature type="signal peptide" evidence="2">
    <location>
        <begin position="1"/>
        <end position="26"/>
    </location>
</feature>
<gene>
    <name evidence="4" type="ORF">ACBP88_01695</name>
</gene>
<feature type="region of interest" description="Disordered" evidence="1">
    <location>
        <begin position="421"/>
        <end position="456"/>
    </location>
</feature>
<sequence length="923" mass="94687">MHRWKLSALAAATFVSAALNTTDAWALSLGSLNVRSALGENLQAEIAIPQATAAEINSLVAQIASAETFRAQGMDYSNAARSIQVQLQRNADGTASLRLSSTTPIQEPFVDLVLETQWSTGRLVRSYTLLLDPPAAQRNAPAPVAPPQITAPANPSVAARNYNSSAAPRQRATAPTTTAAPATPTAPATSSEASTRVRAGDTAGRIANTHRPAGVSLDQMLVAMLRSNPDAFINGNVNRLRAGAVVQVPSRDQALETSKTEARQIVAAQSRDFNAYRRSLASKAPQAAVQAADRSSGGQVQARVEETRPSAETPDKLTLSKGSVQNAAAEAKVAEQKQASDQDNRLNELQRNLAELNDLAQNSANTAATTVAASTKPDAPAAATPDATNAAAAAAPTLEVANATAAAASEANAPAAIEAGAAPSAETAQEASPPTPQADATPAKKPAPVAPAPTPAAEASVMDELLDNPLVPAGAGLVAVLLGLLGYTAWKRRRTAQTAQDPSLGDSQLQPDSFFGSSGGQQVDTSSADAGASTMAYSPSQLDGGGDVDPVAEADVYLAYGRDVQAEEILKEALRSQPGRLSIHVKLAEIYVKRHDIKALEGIARAMQDVSSSQDPEWQRVVEMGRHMDPTNPFFAAANTAAGTASSKPTSPFAAALNSVKPEHTGNATAAAVATAATVAAAQPLPDIDLNLDLPDDGLSHTAAPAPLTTPAPTASAAPTAPLPSDDDYASLELPSALDSQLDVSAAPEPQDPPTLIQDTLMAQDDSAHDLSGLDLDLSGFDVPPMPQPSSAPAAPSSVAEPAPAIDAGLDFDLSTPVTPEELPSPASPVVEPAAAADTAEASDLDFDLGSLNLDLGDAAAPAAPAQPVHNLADDPLSTKLDLAQEFNAIGDSEGARALIEEVLAEASGPLKERAQKMLSELD</sequence>
<feature type="compositionally biased region" description="Low complexity" evidence="1">
    <location>
        <begin position="820"/>
        <end position="829"/>
    </location>
</feature>
<dbReference type="Gene3D" id="1.20.58.2200">
    <property type="match status" value="1"/>
</dbReference>
<feature type="region of interest" description="Disordered" evidence="1">
    <location>
        <begin position="699"/>
        <end position="731"/>
    </location>
</feature>
<proteinExistence type="predicted"/>
<dbReference type="EMBL" id="JBGJLR010000001">
    <property type="protein sequence ID" value="MEZ2738178.1"/>
    <property type="molecule type" value="Genomic_DNA"/>
</dbReference>
<dbReference type="Pfam" id="PF25800">
    <property type="entry name" value="FimV_N"/>
    <property type="match status" value="1"/>
</dbReference>
<feature type="domain" description="FimV N-terminal" evidence="3">
    <location>
        <begin position="27"/>
        <end position="134"/>
    </location>
</feature>
<keyword evidence="5" id="KW-1185">Reference proteome</keyword>
<feature type="compositionally biased region" description="Polar residues" evidence="1">
    <location>
        <begin position="498"/>
        <end position="511"/>
    </location>
</feature>
<evidence type="ECO:0000313" key="5">
    <source>
        <dbReference type="Proteomes" id="UP001567350"/>
    </source>
</evidence>
<reference evidence="4 5" key="1">
    <citation type="submission" date="2024-08" db="EMBL/GenBank/DDBJ databases">
        <authorList>
            <person name="Feng Z."/>
            <person name="Ronholm J."/>
        </authorList>
    </citation>
    <scope>NUCLEOTIDE SEQUENCE [LARGE SCALE GENOMIC DNA]</scope>
    <source>
        <strain evidence="4 5">4-AB0-8</strain>
    </source>
</reference>
<feature type="region of interest" description="Disordered" evidence="1">
    <location>
        <begin position="367"/>
        <end position="387"/>
    </location>
</feature>
<feature type="region of interest" description="Disordered" evidence="1">
    <location>
        <begin position="163"/>
        <end position="208"/>
    </location>
</feature>
<protein>
    <submittedName>
        <fullName evidence="4">FimV/HubP family polar landmark protein</fullName>
    </submittedName>
</protein>
<organism evidence="4 5">
    <name type="scientific">Comamonas jiangduensis</name>
    <dbReference type="NCBI Taxonomy" id="1194168"/>
    <lineage>
        <taxon>Bacteria</taxon>
        <taxon>Pseudomonadati</taxon>
        <taxon>Pseudomonadota</taxon>
        <taxon>Betaproteobacteria</taxon>
        <taxon>Burkholderiales</taxon>
        <taxon>Comamonadaceae</taxon>
        <taxon>Comamonas</taxon>
    </lineage>
</organism>
<dbReference type="Proteomes" id="UP001567350">
    <property type="component" value="Unassembled WGS sequence"/>
</dbReference>
<evidence type="ECO:0000259" key="3">
    <source>
        <dbReference type="Pfam" id="PF25800"/>
    </source>
</evidence>
<evidence type="ECO:0000313" key="4">
    <source>
        <dbReference type="EMBL" id="MEZ2738178.1"/>
    </source>
</evidence>
<dbReference type="InterPro" id="IPR020011">
    <property type="entry name" value="FimV_C"/>
</dbReference>
<feature type="compositionally biased region" description="Low complexity" evidence="1">
    <location>
        <begin position="702"/>
        <end position="724"/>
    </location>
</feature>
<evidence type="ECO:0000256" key="1">
    <source>
        <dbReference type="SAM" id="MobiDB-lite"/>
    </source>
</evidence>
<feature type="region of interest" description="Disordered" evidence="1">
    <location>
        <begin position="286"/>
        <end position="343"/>
    </location>
</feature>
<feature type="chain" id="PRO_5047340839" evidence="2">
    <location>
        <begin position="27"/>
        <end position="923"/>
    </location>
</feature>
<accession>A0ABV4ICR9</accession>
<dbReference type="NCBIfam" id="TIGR03504">
    <property type="entry name" value="FimV_Cterm"/>
    <property type="match status" value="1"/>
</dbReference>
<keyword evidence="2" id="KW-0732">Signal</keyword>
<feature type="compositionally biased region" description="Low complexity" evidence="1">
    <location>
        <begin position="421"/>
        <end position="447"/>
    </location>
</feature>
<feature type="compositionally biased region" description="Basic and acidic residues" evidence="1">
    <location>
        <begin position="303"/>
        <end position="315"/>
    </location>
</feature>
<dbReference type="InterPro" id="IPR020012">
    <property type="entry name" value="LysM_FimV"/>
</dbReference>
<evidence type="ECO:0000256" key="2">
    <source>
        <dbReference type="SAM" id="SignalP"/>
    </source>
</evidence>
<feature type="region of interest" description="Disordered" evidence="1">
    <location>
        <begin position="498"/>
        <end position="546"/>
    </location>
</feature>
<feature type="compositionally biased region" description="Low complexity" evidence="1">
    <location>
        <begin position="164"/>
        <end position="196"/>
    </location>
</feature>